<accession>A0A0J1H9K8</accession>
<keyword evidence="2" id="KW-0808">Transferase</keyword>
<evidence type="ECO:0000256" key="4">
    <source>
        <dbReference type="ARBA" id="ARBA00022777"/>
    </source>
</evidence>
<evidence type="ECO:0000256" key="2">
    <source>
        <dbReference type="ARBA" id="ARBA00022679"/>
    </source>
</evidence>
<dbReference type="OrthoDB" id="9761504at2"/>
<evidence type="ECO:0000256" key="5">
    <source>
        <dbReference type="ARBA" id="ARBA00022840"/>
    </source>
</evidence>
<keyword evidence="3" id="KW-0547">Nucleotide-binding</keyword>
<dbReference type="InterPro" id="IPR018484">
    <property type="entry name" value="FGGY_N"/>
</dbReference>
<keyword evidence="12" id="KW-1185">Reference proteome</keyword>
<dbReference type="InterPro" id="IPR013449">
    <property type="entry name" value="Rhamnulokinase"/>
</dbReference>
<dbReference type="PATRIC" id="fig|320778.3.peg.3619"/>
<evidence type="ECO:0000259" key="10">
    <source>
        <dbReference type="Pfam" id="PF02782"/>
    </source>
</evidence>
<dbReference type="SUPFAM" id="SSF53067">
    <property type="entry name" value="Actin-like ATPase domain"/>
    <property type="match status" value="2"/>
</dbReference>
<protein>
    <recommendedName>
        <fullName evidence="8">Rhamnulokinase</fullName>
        <ecNumber evidence="8">2.7.1.5</ecNumber>
    </recommendedName>
</protein>
<dbReference type="Gene3D" id="3.30.420.40">
    <property type="match status" value="2"/>
</dbReference>
<feature type="domain" description="Carbohydrate kinase FGGY C-terminal" evidence="10">
    <location>
        <begin position="271"/>
        <end position="457"/>
    </location>
</feature>
<keyword evidence="4 11" id="KW-0418">Kinase</keyword>
<dbReference type="PANTHER" id="PTHR10196">
    <property type="entry name" value="SUGAR KINASE"/>
    <property type="match status" value="1"/>
</dbReference>
<reference evidence="11 12" key="1">
    <citation type="submission" date="2015-05" db="EMBL/GenBank/DDBJ databases">
        <title>Photobacterium galathea sp. nov.</title>
        <authorList>
            <person name="Machado H."/>
            <person name="Gram L."/>
        </authorList>
    </citation>
    <scope>NUCLEOTIDE SEQUENCE [LARGE SCALE GENOMIC DNA]</scope>
    <source>
        <strain evidence="11 12">DSM 22954</strain>
    </source>
</reference>
<dbReference type="AlphaFoldDB" id="A0A0J1H9K8"/>
<evidence type="ECO:0000256" key="3">
    <source>
        <dbReference type="ARBA" id="ARBA00022741"/>
    </source>
</evidence>
<name>A0A0J1H9K8_9GAMM</name>
<dbReference type="PANTHER" id="PTHR10196:SF93">
    <property type="entry name" value="L-RHAMNULOKINASE"/>
    <property type="match status" value="1"/>
</dbReference>
<dbReference type="GO" id="GO:0005524">
    <property type="term" value="F:ATP binding"/>
    <property type="evidence" value="ECO:0007669"/>
    <property type="project" value="UniProtKB-KW"/>
</dbReference>
<evidence type="ECO:0000313" key="12">
    <source>
        <dbReference type="Proteomes" id="UP000035909"/>
    </source>
</evidence>
<evidence type="ECO:0000256" key="6">
    <source>
        <dbReference type="ARBA" id="ARBA00023157"/>
    </source>
</evidence>
<comment type="caution">
    <text evidence="11">The sequence shown here is derived from an EMBL/GenBank/DDBJ whole genome shotgun (WGS) entry which is preliminary data.</text>
</comment>
<sequence length="502" mass="55078">MTTQVIAIDIGASSGRIMVATLDGKRLSLQEVHRFPNRLCHRNNQVCWDTDALLAEIYLGIQHVLDAGITPACIGIDTWGVDFVLLDKEGHRLGQAVSYRDSRTDGVMDAFLAEHQNKAEVYTETGIQFLPFNTLYQLAALLNPDLLPLESASYRGTRTAPEWLGEVATLLFIPDYLNFRLTGVKHCEYTNASTSQLLGSNSRQWSSALLDKIGAPSHWFLPPQQPNQIIGHYQTQDKERQSHQIPVASIASHDTASAVVGTPLSETGAVYLCSGTWSLMGLERAAPIINALSLNANITNEGGSEGLYRVLKNIMGMWLIQRLQQQYPAYSFSDLAALAKQAPAFAYLINPDDKRFLHPNNMEQSIIDYCLDTGQGAPGSLGQIVRCIYDSLALRYRQVFLELQHLSDSPLSHIHIVGGGAQNHFLNQLCADICEVPVCANPTEASAIGNALGQLVAIGRIANISEGRCIVRQSFELTQYSPNAIAGLKPAITCFEQLTQTQ</sequence>
<dbReference type="Pfam" id="PF00370">
    <property type="entry name" value="FGGY_N"/>
    <property type="match status" value="1"/>
</dbReference>
<dbReference type="InterPro" id="IPR043129">
    <property type="entry name" value="ATPase_NBD"/>
</dbReference>
<evidence type="ECO:0000256" key="1">
    <source>
        <dbReference type="ARBA" id="ARBA00009156"/>
    </source>
</evidence>
<dbReference type="GO" id="GO:0004370">
    <property type="term" value="F:glycerol kinase activity"/>
    <property type="evidence" value="ECO:0007669"/>
    <property type="project" value="TreeGrafter"/>
</dbReference>
<dbReference type="GO" id="GO:0019301">
    <property type="term" value="P:rhamnose catabolic process"/>
    <property type="evidence" value="ECO:0007669"/>
    <property type="project" value="UniProtKB-UniRule"/>
</dbReference>
<dbReference type="CDD" id="cd07771">
    <property type="entry name" value="ASKHA_NBD_FGGY_RhaB-like"/>
    <property type="match status" value="1"/>
</dbReference>
<dbReference type="NCBIfam" id="TIGR02627">
    <property type="entry name" value="rhamnulo_kin"/>
    <property type="match status" value="1"/>
</dbReference>
<evidence type="ECO:0000313" key="11">
    <source>
        <dbReference type="EMBL" id="KLV08395.1"/>
    </source>
</evidence>
<comment type="similarity">
    <text evidence="1">Belongs to the FGGY kinase family.</text>
</comment>
<evidence type="ECO:0000256" key="8">
    <source>
        <dbReference type="NCBIfam" id="TIGR02627"/>
    </source>
</evidence>
<dbReference type="RefSeq" id="WP_047886283.1">
    <property type="nucleotide sequence ID" value="NZ_LDOU01000015.1"/>
</dbReference>
<dbReference type="GO" id="GO:0008993">
    <property type="term" value="F:rhamnulokinase activity"/>
    <property type="evidence" value="ECO:0007669"/>
    <property type="project" value="UniProtKB-UniRule"/>
</dbReference>
<keyword evidence="6" id="KW-1015">Disulfide bond</keyword>
<proteinExistence type="inferred from homology"/>
<dbReference type="STRING" id="320778.ABT57_16625"/>
<evidence type="ECO:0000259" key="9">
    <source>
        <dbReference type="Pfam" id="PF00370"/>
    </source>
</evidence>
<dbReference type="Pfam" id="PF02782">
    <property type="entry name" value="FGGY_C"/>
    <property type="match status" value="1"/>
</dbReference>
<organism evidence="11 12">
    <name type="scientific">Photobacterium ganghwense</name>
    <dbReference type="NCBI Taxonomy" id="320778"/>
    <lineage>
        <taxon>Bacteria</taxon>
        <taxon>Pseudomonadati</taxon>
        <taxon>Pseudomonadota</taxon>
        <taxon>Gammaproteobacteria</taxon>
        <taxon>Vibrionales</taxon>
        <taxon>Vibrionaceae</taxon>
        <taxon>Photobacterium</taxon>
    </lineage>
</organism>
<keyword evidence="5" id="KW-0067">ATP-binding</keyword>
<dbReference type="GO" id="GO:0005829">
    <property type="term" value="C:cytosol"/>
    <property type="evidence" value="ECO:0007669"/>
    <property type="project" value="TreeGrafter"/>
</dbReference>
<gene>
    <name evidence="11" type="ORF">ABT57_16625</name>
</gene>
<feature type="domain" description="Carbohydrate kinase FGGY N-terminal" evidence="9">
    <location>
        <begin position="5"/>
        <end position="261"/>
    </location>
</feature>
<evidence type="ECO:0000256" key="7">
    <source>
        <dbReference type="ARBA" id="ARBA00023308"/>
    </source>
</evidence>
<dbReference type="GO" id="GO:0006071">
    <property type="term" value="P:glycerol metabolic process"/>
    <property type="evidence" value="ECO:0007669"/>
    <property type="project" value="TreeGrafter"/>
</dbReference>
<dbReference type="EC" id="2.7.1.5" evidence="8"/>
<dbReference type="Proteomes" id="UP000035909">
    <property type="component" value="Unassembled WGS sequence"/>
</dbReference>
<keyword evidence="7" id="KW-0684">Rhamnose metabolism</keyword>
<dbReference type="EMBL" id="LDOU01000015">
    <property type="protein sequence ID" value="KLV08395.1"/>
    <property type="molecule type" value="Genomic_DNA"/>
</dbReference>
<dbReference type="InterPro" id="IPR018485">
    <property type="entry name" value="FGGY_C"/>
</dbReference>